<evidence type="ECO:0000313" key="2">
    <source>
        <dbReference type="EMBL" id="SDU00795.1"/>
    </source>
</evidence>
<dbReference type="Proteomes" id="UP000198976">
    <property type="component" value="Chromosome I"/>
</dbReference>
<name>A0ABY0V9J4_9ACTO</name>
<feature type="region of interest" description="Disordered" evidence="1">
    <location>
        <begin position="39"/>
        <end position="59"/>
    </location>
</feature>
<gene>
    <name evidence="2" type="ORF">SAMN04489714_1584</name>
</gene>
<dbReference type="EMBL" id="LT629792">
    <property type="protein sequence ID" value="SDU00795.1"/>
    <property type="molecule type" value="Genomic_DNA"/>
</dbReference>
<protein>
    <submittedName>
        <fullName evidence="2">Uncharacterized protein</fullName>
    </submittedName>
</protein>
<organism evidence="2 3">
    <name type="scientific">Schaalia radingae</name>
    <dbReference type="NCBI Taxonomy" id="131110"/>
    <lineage>
        <taxon>Bacteria</taxon>
        <taxon>Bacillati</taxon>
        <taxon>Actinomycetota</taxon>
        <taxon>Actinomycetes</taxon>
        <taxon>Actinomycetales</taxon>
        <taxon>Actinomycetaceae</taxon>
        <taxon>Schaalia</taxon>
    </lineage>
</organism>
<reference evidence="2 3" key="1">
    <citation type="submission" date="2016-10" db="EMBL/GenBank/DDBJ databases">
        <authorList>
            <person name="Varghese N."/>
            <person name="Submissions S."/>
        </authorList>
    </citation>
    <scope>NUCLEOTIDE SEQUENCE [LARGE SCALE GENOMIC DNA]</scope>
    <source>
        <strain evidence="2 3">DSM 9169</strain>
    </source>
</reference>
<accession>A0ABY0V9J4</accession>
<proteinExistence type="predicted"/>
<evidence type="ECO:0000313" key="3">
    <source>
        <dbReference type="Proteomes" id="UP000198976"/>
    </source>
</evidence>
<sequence>MDGAGGQRRICSTLLPAPQVRIRRRYAVLQQHGARIDAGQRVGGGAYPAKGASSSNLGG</sequence>
<evidence type="ECO:0000256" key="1">
    <source>
        <dbReference type="SAM" id="MobiDB-lite"/>
    </source>
</evidence>
<keyword evidence="3" id="KW-1185">Reference proteome</keyword>